<keyword evidence="4" id="KW-1185">Reference proteome</keyword>
<dbReference type="EMBL" id="AVBF01000007">
    <property type="protein sequence ID" value="KGP73923.1"/>
    <property type="molecule type" value="Genomic_DNA"/>
</dbReference>
<feature type="transmembrane region" description="Helical" evidence="2">
    <location>
        <begin position="9"/>
        <end position="31"/>
    </location>
</feature>
<evidence type="ECO:0000256" key="2">
    <source>
        <dbReference type="SAM" id="Phobius"/>
    </source>
</evidence>
<protein>
    <recommendedName>
        <fullName evidence="5">G5 domain-containing protein</fullName>
    </recommendedName>
</protein>
<dbReference type="Proteomes" id="UP000030147">
    <property type="component" value="Unassembled WGS sequence"/>
</dbReference>
<dbReference type="RefSeq" id="WP_036816588.1">
    <property type="nucleotide sequence ID" value="NZ_AVBF01000007.1"/>
</dbReference>
<proteinExistence type="predicted"/>
<dbReference type="eggNOG" id="COG2720">
    <property type="taxonomic scope" value="Bacteria"/>
</dbReference>
<name>A0A0A2THM3_9BACI</name>
<evidence type="ECO:0000313" key="4">
    <source>
        <dbReference type="Proteomes" id="UP000030147"/>
    </source>
</evidence>
<dbReference type="AlphaFoldDB" id="A0A0A2THM3"/>
<evidence type="ECO:0000256" key="1">
    <source>
        <dbReference type="SAM" id="MobiDB-lite"/>
    </source>
</evidence>
<evidence type="ECO:0000313" key="3">
    <source>
        <dbReference type="EMBL" id="KGP73923.1"/>
    </source>
</evidence>
<feature type="compositionally biased region" description="Low complexity" evidence="1">
    <location>
        <begin position="401"/>
        <end position="414"/>
    </location>
</feature>
<feature type="compositionally biased region" description="Acidic residues" evidence="1">
    <location>
        <begin position="383"/>
        <end position="394"/>
    </location>
</feature>
<organism evidence="3 4">
    <name type="scientific">Pontibacillus yanchengensis Y32</name>
    <dbReference type="NCBI Taxonomy" id="1385514"/>
    <lineage>
        <taxon>Bacteria</taxon>
        <taxon>Bacillati</taxon>
        <taxon>Bacillota</taxon>
        <taxon>Bacilli</taxon>
        <taxon>Bacillales</taxon>
        <taxon>Bacillaceae</taxon>
        <taxon>Pontibacillus</taxon>
    </lineage>
</organism>
<keyword evidence="2" id="KW-0812">Transmembrane</keyword>
<feature type="compositionally biased region" description="Polar residues" evidence="1">
    <location>
        <begin position="427"/>
        <end position="444"/>
    </location>
</feature>
<keyword evidence="2" id="KW-0472">Membrane</keyword>
<feature type="region of interest" description="Disordered" evidence="1">
    <location>
        <begin position="382"/>
        <end position="461"/>
    </location>
</feature>
<accession>A0A0A2THM3</accession>
<evidence type="ECO:0008006" key="5">
    <source>
        <dbReference type="Google" id="ProtNLM"/>
    </source>
</evidence>
<reference evidence="3 4" key="1">
    <citation type="journal article" date="2015" name="Stand. Genomic Sci.">
        <title>High quality draft genome sequence of the moderately halophilic bacterium Pontibacillus yanchengensis Y32(T) and comparison among Pontibacillus genomes.</title>
        <authorList>
            <person name="Huang J."/>
            <person name="Qiao Z.X."/>
            <person name="Tang J.W."/>
            <person name="Wang G."/>
        </authorList>
    </citation>
    <scope>NUCLEOTIDE SEQUENCE [LARGE SCALE GENOMIC DNA]</scope>
    <source>
        <strain evidence="3 4">Y32</strain>
    </source>
</reference>
<sequence length="461" mass="51856">MGKQLDIKLFILLTTMAVFLIAMSVSGNFIYQTVLAEPETYDEGTSVSGVQLSGLTKAEAKIKLQNAASEWIKKHPVLINMKQNQLTFPPSLFDFNIEKTLKNIKYGESTKISININVKEFSSIENELGPNLYDKLLLQSLNTDLKNTVESLPSKPIEFSIYDYVEKGTVELYETVSKYSIPIPNGIDPSYYIRVLDGVTVNAKETFSLLKYTNDASFQSSEALNLVASAILGSSLKTNFSIKERHISQHRPEYIPRGREASINPEENQGFEFVNINESNYKLTIYVQDGNLIAKWKGYPLPSNYKVAIKGVQEIQPKTIVNFSNKVVGTEIIKEGSKGEVYELHRLTVNQNNQVISNEFIAEDYYSPLHRVELHYKKKDYNDNDEDITQEGDTDSNIPTSSSSLDSQSSSEHSSNSEEDQNNQSSPNDSKSEQTNQSEKQGVVTNPEDMWDQTDEPSKGE</sequence>
<gene>
    <name evidence="3" type="ORF">N782_21215</name>
</gene>
<dbReference type="OrthoDB" id="2691125at2"/>
<comment type="caution">
    <text evidence="3">The sequence shown here is derived from an EMBL/GenBank/DDBJ whole genome shotgun (WGS) entry which is preliminary data.</text>
</comment>
<dbReference type="STRING" id="1385514.N782_21215"/>
<keyword evidence="2" id="KW-1133">Transmembrane helix</keyword>